<sequence>MGEGEIKMKKFFMISLLFLHGCYWHNGCLYTAQMVNCYMDKVPFSSIAYYQKTDSIGRTDINQRWRDVELCGAKYGDSNLWSVIKPQNFRNEFRICMESKGYHIFDSSECGVKEPKGLNKGICNE</sequence>
<proteinExistence type="predicted"/>
<accession>E6KV77</accession>
<evidence type="ECO:0000313" key="1">
    <source>
        <dbReference type="EMBL" id="EFU68642.1"/>
    </source>
</evidence>
<keyword evidence="2" id="KW-1185">Reference proteome</keyword>
<reference evidence="1 2" key="1">
    <citation type="submission" date="2010-12" db="EMBL/GenBank/DDBJ databases">
        <authorList>
            <person name="Muzny D."/>
            <person name="Qin X."/>
            <person name="Deng J."/>
            <person name="Jiang H."/>
            <person name="Liu Y."/>
            <person name="Qu J."/>
            <person name="Song X.-Z."/>
            <person name="Zhang L."/>
            <person name="Thornton R."/>
            <person name="Coyle M."/>
            <person name="Francisco L."/>
            <person name="Jackson L."/>
            <person name="Javaid M."/>
            <person name="Korchina V."/>
            <person name="Kovar C."/>
            <person name="Mata R."/>
            <person name="Mathew T."/>
            <person name="Ngo R."/>
            <person name="Nguyen L."/>
            <person name="Nguyen N."/>
            <person name="Okwuonu G."/>
            <person name="Ongeri F."/>
            <person name="Pham C."/>
            <person name="Simmons D."/>
            <person name="Wilczek-Boney K."/>
            <person name="Hale W."/>
            <person name="Jakkamsetti A."/>
            <person name="Pham P."/>
            <person name="Ruth R."/>
            <person name="San Lucas F."/>
            <person name="Warren J."/>
            <person name="Zhang J."/>
            <person name="Zhao Z."/>
            <person name="Zhou C."/>
            <person name="Zhu D."/>
            <person name="Lee S."/>
            <person name="Bess C."/>
            <person name="Blankenburg K."/>
            <person name="Forbes L."/>
            <person name="Fu Q."/>
            <person name="Gubbala S."/>
            <person name="Hirani K."/>
            <person name="Jayaseelan J.C."/>
            <person name="Lara F."/>
            <person name="Munidasa M."/>
            <person name="Palculict T."/>
            <person name="Patil S."/>
            <person name="Pu L.-L."/>
            <person name="Saada N."/>
            <person name="Tang L."/>
            <person name="Weissenberger G."/>
            <person name="Zhu Y."/>
            <person name="Hemphill L."/>
            <person name="Shang Y."/>
            <person name="Youmans B."/>
            <person name="Ayvaz T."/>
            <person name="Ross M."/>
            <person name="Santibanez J."/>
            <person name="Aqrawi P."/>
            <person name="Gross S."/>
            <person name="Joshi V."/>
            <person name="Fowler G."/>
            <person name="Nazareth L."/>
            <person name="Reid J."/>
            <person name="Worley K."/>
            <person name="Petrosino J."/>
            <person name="Highlander S."/>
            <person name="Gibbs R."/>
        </authorList>
    </citation>
    <scope>NUCLEOTIDE SEQUENCE [LARGE SCALE GENOMIC DNA]</scope>
    <source>
        <strain evidence="1 2">ATCC 33393</strain>
    </source>
</reference>
<dbReference type="EMBL" id="AEPS01000001">
    <property type="protein sequence ID" value="EFU68642.1"/>
    <property type="molecule type" value="Genomic_DNA"/>
</dbReference>
<dbReference type="AlphaFoldDB" id="E6KV77"/>
<dbReference type="Proteomes" id="UP000032871">
    <property type="component" value="Unassembled WGS sequence"/>
</dbReference>
<name>E6KV77_9PAST</name>
<dbReference type="HOGENOM" id="CLU_165259_0_0_6"/>
<evidence type="ECO:0000313" key="2">
    <source>
        <dbReference type="Proteomes" id="UP000032871"/>
    </source>
</evidence>
<gene>
    <name evidence="1" type="ORF">HMPREF9064_0059</name>
</gene>
<organism evidence="1 2">
    <name type="scientific">Aggregatibacter segnis ATCC 33393</name>
    <dbReference type="NCBI Taxonomy" id="888057"/>
    <lineage>
        <taxon>Bacteria</taxon>
        <taxon>Pseudomonadati</taxon>
        <taxon>Pseudomonadota</taxon>
        <taxon>Gammaproteobacteria</taxon>
        <taxon>Pasteurellales</taxon>
        <taxon>Pasteurellaceae</taxon>
        <taxon>Aggregatibacter</taxon>
    </lineage>
</organism>
<protein>
    <submittedName>
        <fullName evidence="1">Uncharacterized protein</fullName>
    </submittedName>
</protein>
<comment type="caution">
    <text evidence="1">The sequence shown here is derived from an EMBL/GenBank/DDBJ whole genome shotgun (WGS) entry which is preliminary data.</text>
</comment>